<accession>A0AAD4SMU4</accession>
<reference evidence="1" key="1">
    <citation type="submission" date="2022-04" db="EMBL/GenBank/DDBJ databases">
        <title>A functionally conserved STORR gene fusion in Papaver species that diverged 16.8 million years ago.</title>
        <authorList>
            <person name="Catania T."/>
        </authorList>
    </citation>
    <scope>NUCLEOTIDE SEQUENCE</scope>
    <source>
        <strain evidence="1">S-188037</strain>
    </source>
</reference>
<protein>
    <submittedName>
        <fullName evidence="1">Uncharacterized protein</fullName>
    </submittedName>
</protein>
<dbReference type="Proteomes" id="UP001202328">
    <property type="component" value="Unassembled WGS sequence"/>
</dbReference>
<name>A0AAD4SMU4_9MAGN</name>
<gene>
    <name evidence="1" type="ORF">MKW98_012817</name>
</gene>
<evidence type="ECO:0000313" key="2">
    <source>
        <dbReference type="Proteomes" id="UP001202328"/>
    </source>
</evidence>
<evidence type="ECO:0000313" key="1">
    <source>
        <dbReference type="EMBL" id="KAI3912875.1"/>
    </source>
</evidence>
<comment type="caution">
    <text evidence="1">The sequence shown here is derived from an EMBL/GenBank/DDBJ whole genome shotgun (WGS) entry which is preliminary data.</text>
</comment>
<organism evidence="1 2">
    <name type="scientific">Papaver atlanticum</name>
    <dbReference type="NCBI Taxonomy" id="357466"/>
    <lineage>
        <taxon>Eukaryota</taxon>
        <taxon>Viridiplantae</taxon>
        <taxon>Streptophyta</taxon>
        <taxon>Embryophyta</taxon>
        <taxon>Tracheophyta</taxon>
        <taxon>Spermatophyta</taxon>
        <taxon>Magnoliopsida</taxon>
        <taxon>Ranunculales</taxon>
        <taxon>Papaveraceae</taxon>
        <taxon>Papaveroideae</taxon>
        <taxon>Papaver</taxon>
    </lineage>
</organism>
<proteinExistence type="predicted"/>
<dbReference type="EMBL" id="JAJJMB010009601">
    <property type="protein sequence ID" value="KAI3912875.1"/>
    <property type="molecule type" value="Genomic_DNA"/>
</dbReference>
<feature type="non-terminal residue" evidence="1">
    <location>
        <position position="1"/>
    </location>
</feature>
<keyword evidence="2" id="KW-1185">Reference proteome</keyword>
<dbReference type="AlphaFoldDB" id="A0AAD4SMU4"/>
<sequence>MEEGGRRRSRRIKNQVKKKTYRDDFYDEEDEQRVVKKKKKTCKEMKSIDLLNVSGDGDLGDEVINAADAESEVKIGGSENGLECIWKKNDYDKVRETIKAFYKHYRCFVKVI</sequence>